<dbReference type="Proteomes" id="UP001153636">
    <property type="component" value="Chromosome 2"/>
</dbReference>
<gene>
    <name evidence="1" type="ORF">PSYICH_LOCUS7745</name>
</gene>
<dbReference type="EMBL" id="OV651814">
    <property type="protein sequence ID" value="CAH1106238.1"/>
    <property type="molecule type" value="Genomic_DNA"/>
</dbReference>
<dbReference type="AlphaFoldDB" id="A0A9P0CTI5"/>
<proteinExistence type="predicted"/>
<protein>
    <recommendedName>
        <fullName evidence="3">DUF4371 domain-containing protein</fullName>
    </recommendedName>
</protein>
<reference evidence="1" key="1">
    <citation type="submission" date="2022-01" db="EMBL/GenBank/DDBJ databases">
        <authorList>
            <person name="King R."/>
        </authorList>
    </citation>
    <scope>NUCLEOTIDE SEQUENCE</scope>
</reference>
<keyword evidence="2" id="KW-1185">Reference proteome</keyword>
<sequence length="140" mass="16334">MQFIEDSCKAMISADMPLNKLNNVNLKSFLQNYCKVNAQDEYTLRKMHADCIYKDTMVCIKNIISDNFYIVIDEITNFSGRCIAHLLSEVLHEDKLGKTHVISSKHLEKTNNLTVTRFVQDTYIFYQILSLLVNVYFYCD</sequence>
<dbReference type="OrthoDB" id="6617129at2759"/>
<evidence type="ECO:0008006" key="3">
    <source>
        <dbReference type="Google" id="ProtNLM"/>
    </source>
</evidence>
<organism evidence="1 2">
    <name type="scientific">Psylliodes chrysocephalus</name>
    <dbReference type="NCBI Taxonomy" id="3402493"/>
    <lineage>
        <taxon>Eukaryota</taxon>
        <taxon>Metazoa</taxon>
        <taxon>Ecdysozoa</taxon>
        <taxon>Arthropoda</taxon>
        <taxon>Hexapoda</taxon>
        <taxon>Insecta</taxon>
        <taxon>Pterygota</taxon>
        <taxon>Neoptera</taxon>
        <taxon>Endopterygota</taxon>
        <taxon>Coleoptera</taxon>
        <taxon>Polyphaga</taxon>
        <taxon>Cucujiformia</taxon>
        <taxon>Chrysomeloidea</taxon>
        <taxon>Chrysomelidae</taxon>
        <taxon>Galerucinae</taxon>
        <taxon>Alticini</taxon>
        <taxon>Psylliodes</taxon>
    </lineage>
</organism>
<accession>A0A9P0CTI5</accession>
<evidence type="ECO:0000313" key="2">
    <source>
        <dbReference type="Proteomes" id="UP001153636"/>
    </source>
</evidence>
<evidence type="ECO:0000313" key="1">
    <source>
        <dbReference type="EMBL" id="CAH1106238.1"/>
    </source>
</evidence>
<name>A0A9P0CTI5_9CUCU</name>